<dbReference type="Proteomes" id="UP000192783">
    <property type="component" value="Unassembled WGS sequence"/>
</dbReference>
<dbReference type="PROSITE" id="PS51186">
    <property type="entry name" value="GNAT"/>
    <property type="match status" value="1"/>
</dbReference>
<reference evidence="4 5" key="1">
    <citation type="submission" date="2017-04" db="EMBL/GenBank/DDBJ databases">
        <authorList>
            <person name="Afonso C.L."/>
            <person name="Miller P.J."/>
            <person name="Scott M.A."/>
            <person name="Spackman E."/>
            <person name="Goraichik I."/>
            <person name="Dimitrov K.M."/>
            <person name="Suarez D.L."/>
            <person name="Swayne D.E."/>
        </authorList>
    </citation>
    <scope>NUCLEOTIDE SEQUENCE [LARGE SCALE GENOMIC DNA]</scope>
    <source>
        <strain evidence="4 5">DSM 13146</strain>
    </source>
</reference>
<feature type="domain" description="N-acetyltransferase" evidence="3">
    <location>
        <begin position="32"/>
        <end position="188"/>
    </location>
</feature>
<dbReference type="GO" id="GO:0016747">
    <property type="term" value="F:acyltransferase activity, transferring groups other than amino-acyl groups"/>
    <property type="evidence" value="ECO:0007669"/>
    <property type="project" value="InterPro"/>
</dbReference>
<evidence type="ECO:0000256" key="2">
    <source>
        <dbReference type="ARBA" id="ARBA00023315"/>
    </source>
</evidence>
<dbReference type="AlphaFoldDB" id="A0A1W1XIK7"/>
<dbReference type="Gene3D" id="3.40.630.30">
    <property type="match status" value="1"/>
</dbReference>
<dbReference type="InterPro" id="IPR050832">
    <property type="entry name" value="Bact_Acetyltransf"/>
</dbReference>
<evidence type="ECO:0000256" key="1">
    <source>
        <dbReference type="ARBA" id="ARBA00022679"/>
    </source>
</evidence>
<keyword evidence="1" id="KW-0808">Transferase</keyword>
<organism evidence="4 5">
    <name type="scientific">Desulfacinum hydrothermale DSM 13146</name>
    <dbReference type="NCBI Taxonomy" id="1121390"/>
    <lineage>
        <taxon>Bacteria</taxon>
        <taxon>Pseudomonadati</taxon>
        <taxon>Thermodesulfobacteriota</taxon>
        <taxon>Syntrophobacteria</taxon>
        <taxon>Syntrophobacterales</taxon>
        <taxon>Syntrophobacteraceae</taxon>
        <taxon>Desulfacinum</taxon>
    </lineage>
</organism>
<gene>
    <name evidence="4" type="ORF">SAMN02746041_01779</name>
</gene>
<dbReference type="GO" id="GO:0005840">
    <property type="term" value="C:ribosome"/>
    <property type="evidence" value="ECO:0007669"/>
    <property type="project" value="UniProtKB-KW"/>
</dbReference>
<sequence length="198" mass="22053">MHPVIQWIVGQKMDCKEDKEPTMSEHGHEVKFTFRDAGADDLMDVLALLLHLGYPCPSHELAPVYRALLDDSHYRCILALVPGDDVVAGMVTFRTLPTLRLAGVQTTIEELVVLPPWRGLGLGSALVGLAMAVAESQGASRLEVITSEQRESTRRRFYEKVGLQRAMSRVYRLDLSQKKAVSPQADLESEKVNVLWGE</sequence>
<name>A0A1W1XIK7_9BACT</name>
<evidence type="ECO:0000259" key="3">
    <source>
        <dbReference type="PROSITE" id="PS51186"/>
    </source>
</evidence>
<dbReference type="Pfam" id="PF00583">
    <property type="entry name" value="Acetyltransf_1"/>
    <property type="match status" value="1"/>
</dbReference>
<dbReference type="InterPro" id="IPR000182">
    <property type="entry name" value="GNAT_dom"/>
</dbReference>
<dbReference type="SUPFAM" id="SSF55729">
    <property type="entry name" value="Acyl-CoA N-acyltransferases (Nat)"/>
    <property type="match status" value="1"/>
</dbReference>
<dbReference type="PANTHER" id="PTHR43877">
    <property type="entry name" value="AMINOALKYLPHOSPHONATE N-ACETYLTRANSFERASE-RELATED-RELATED"/>
    <property type="match status" value="1"/>
</dbReference>
<accession>A0A1W1XIK7</accession>
<keyword evidence="2" id="KW-0012">Acyltransferase</keyword>
<keyword evidence="4" id="KW-0687">Ribonucleoprotein</keyword>
<keyword evidence="4" id="KW-0689">Ribosomal protein</keyword>
<evidence type="ECO:0000313" key="4">
    <source>
        <dbReference type="EMBL" id="SMC23604.1"/>
    </source>
</evidence>
<dbReference type="OrthoDB" id="9805924at2"/>
<dbReference type="InterPro" id="IPR016181">
    <property type="entry name" value="Acyl_CoA_acyltransferase"/>
</dbReference>
<proteinExistence type="predicted"/>
<protein>
    <submittedName>
        <fullName evidence="4">Ribosomal protein S18 acetylase RimI</fullName>
    </submittedName>
</protein>
<dbReference type="PANTHER" id="PTHR43877:SF2">
    <property type="entry name" value="AMINOALKYLPHOSPHONATE N-ACETYLTRANSFERASE-RELATED"/>
    <property type="match status" value="1"/>
</dbReference>
<evidence type="ECO:0000313" key="5">
    <source>
        <dbReference type="Proteomes" id="UP000192783"/>
    </source>
</evidence>
<dbReference type="EMBL" id="FWXF01000008">
    <property type="protein sequence ID" value="SMC23604.1"/>
    <property type="molecule type" value="Genomic_DNA"/>
</dbReference>
<dbReference type="CDD" id="cd04301">
    <property type="entry name" value="NAT_SF"/>
    <property type="match status" value="1"/>
</dbReference>
<keyword evidence="5" id="KW-1185">Reference proteome</keyword>
<dbReference type="STRING" id="1121390.SAMN02746041_01779"/>